<protein>
    <submittedName>
        <fullName evidence="2">Uncharacterized protein</fullName>
    </submittedName>
</protein>
<gene>
    <name evidence="2" type="ORF">BAE44_0017139</name>
</gene>
<accession>A0A1E5V9K7</accession>
<reference evidence="2 3" key="1">
    <citation type="submission" date="2016-09" db="EMBL/GenBank/DDBJ databases">
        <title>The draft genome of Dichanthelium oligosanthes: A C3 panicoid grass species.</title>
        <authorList>
            <person name="Studer A.J."/>
            <person name="Schnable J.C."/>
            <person name="Brutnell T.P."/>
        </authorList>
    </citation>
    <scope>NUCLEOTIDE SEQUENCE [LARGE SCALE GENOMIC DNA]</scope>
    <source>
        <strain evidence="3">cv. Kellogg 1175</strain>
        <tissue evidence="2">Leaf</tissue>
    </source>
</reference>
<organism evidence="2 3">
    <name type="scientific">Dichanthelium oligosanthes</name>
    <dbReference type="NCBI Taxonomy" id="888268"/>
    <lineage>
        <taxon>Eukaryota</taxon>
        <taxon>Viridiplantae</taxon>
        <taxon>Streptophyta</taxon>
        <taxon>Embryophyta</taxon>
        <taxon>Tracheophyta</taxon>
        <taxon>Spermatophyta</taxon>
        <taxon>Magnoliopsida</taxon>
        <taxon>Liliopsida</taxon>
        <taxon>Poales</taxon>
        <taxon>Poaceae</taxon>
        <taxon>PACMAD clade</taxon>
        <taxon>Panicoideae</taxon>
        <taxon>Panicodae</taxon>
        <taxon>Paniceae</taxon>
        <taxon>Dichantheliinae</taxon>
        <taxon>Dichanthelium</taxon>
    </lineage>
</organism>
<dbReference type="Proteomes" id="UP000095767">
    <property type="component" value="Unassembled WGS sequence"/>
</dbReference>
<feature type="compositionally biased region" description="Acidic residues" evidence="1">
    <location>
        <begin position="169"/>
        <end position="183"/>
    </location>
</feature>
<evidence type="ECO:0000313" key="2">
    <source>
        <dbReference type="EMBL" id="OEL21842.1"/>
    </source>
</evidence>
<feature type="compositionally biased region" description="Acidic residues" evidence="1">
    <location>
        <begin position="105"/>
        <end position="117"/>
    </location>
</feature>
<dbReference type="STRING" id="888268.A0A1E5V9K7"/>
<feature type="non-terminal residue" evidence="2">
    <location>
        <position position="1"/>
    </location>
</feature>
<dbReference type="OrthoDB" id="695246at2759"/>
<feature type="region of interest" description="Disordered" evidence="1">
    <location>
        <begin position="137"/>
        <end position="183"/>
    </location>
</feature>
<proteinExistence type="predicted"/>
<feature type="region of interest" description="Disordered" evidence="1">
    <location>
        <begin position="95"/>
        <end position="117"/>
    </location>
</feature>
<keyword evidence="3" id="KW-1185">Reference proteome</keyword>
<evidence type="ECO:0000256" key="1">
    <source>
        <dbReference type="SAM" id="MobiDB-lite"/>
    </source>
</evidence>
<comment type="caution">
    <text evidence="2">The sequence shown here is derived from an EMBL/GenBank/DDBJ whole genome shotgun (WGS) entry which is preliminary data.</text>
</comment>
<dbReference type="EMBL" id="LWDX02046974">
    <property type="protein sequence ID" value="OEL21842.1"/>
    <property type="molecule type" value="Genomic_DNA"/>
</dbReference>
<name>A0A1E5V9K7_9POAL</name>
<evidence type="ECO:0000313" key="3">
    <source>
        <dbReference type="Proteomes" id="UP000095767"/>
    </source>
</evidence>
<sequence length="196" mass="22314">LRVYWLLPGKGLSDGLRIITSDEETLIMRQMTNRVKTFVLYYDHDNQIGNSNWEDIVVNPVCSLHKVLSPRKVEHMATKDGEKLPSFYDNIQRSTGGGDVSWDGKDDDDSEDSDFVDSDFEVEDDDDDIFCDNVDDTMIDEGAGKGKNKSGVRRQNVMEAANSQREWDEVSTDEEELELLESDEEGQVFKNFKSLS</sequence>
<dbReference type="AlphaFoldDB" id="A0A1E5V9K7"/>